<gene>
    <name evidence="2" type="ORF">AJ85_17195</name>
</gene>
<dbReference type="Proteomes" id="UP000297014">
    <property type="component" value="Unassembled WGS sequence"/>
</dbReference>
<dbReference type="EMBL" id="JALP01000020">
    <property type="protein sequence ID" value="THG92098.1"/>
    <property type="molecule type" value="Genomic_DNA"/>
</dbReference>
<dbReference type="Gene3D" id="3.40.630.30">
    <property type="match status" value="1"/>
</dbReference>
<evidence type="ECO:0000313" key="2">
    <source>
        <dbReference type="EMBL" id="THG92098.1"/>
    </source>
</evidence>
<protein>
    <recommendedName>
        <fullName evidence="1">N-acetyltransferase domain-containing protein</fullName>
    </recommendedName>
</protein>
<dbReference type="AlphaFoldDB" id="A0A4S4K351"/>
<dbReference type="SUPFAM" id="SSF55729">
    <property type="entry name" value="Acyl-CoA N-acyltransferases (Nat)"/>
    <property type="match status" value="1"/>
</dbReference>
<dbReference type="CDD" id="cd04301">
    <property type="entry name" value="NAT_SF"/>
    <property type="match status" value="1"/>
</dbReference>
<accession>A0A4S4K351</accession>
<evidence type="ECO:0000313" key="3">
    <source>
        <dbReference type="Proteomes" id="UP000297014"/>
    </source>
</evidence>
<evidence type="ECO:0000259" key="1">
    <source>
        <dbReference type="PROSITE" id="PS51186"/>
    </source>
</evidence>
<dbReference type="Pfam" id="PF00583">
    <property type="entry name" value="Acetyltransf_1"/>
    <property type="match status" value="1"/>
</dbReference>
<name>A0A4S4K351_ALKAL</name>
<feature type="domain" description="N-acetyltransferase" evidence="1">
    <location>
        <begin position="3"/>
        <end position="152"/>
    </location>
</feature>
<proteinExistence type="predicted"/>
<reference evidence="2 3" key="1">
    <citation type="submission" date="2014-01" db="EMBL/GenBank/DDBJ databases">
        <title>Draft genome sequencing of Bacillus alcalophilus CGMCC 1.3604.</title>
        <authorList>
            <person name="Yang J."/>
            <person name="Diao L."/>
            <person name="Yang S."/>
        </authorList>
    </citation>
    <scope>NUCLEOTIDE SEQUENCE [LARGE SCALE GENOMIC DNA]</scope>
    <source>
        <strain evidence="2 3">CGMCC 1.3604</strain>
    </source>
</reference>
<dbReference type="InterPro" id="IPR000182">
    <property type="entry name" value="GNAT_dom"/>
</dbReference>
<comment type="caution">
    <text evidence="2">The sequence shown here is derived from an EMBL/GenBank/DDBJ whole genome shotgun (WGS) entry which is preliminary data.</text>
</comment>
<dbReference type="GO" id="GO:0016747">
    <property type="term" value="F:acyltransferase activity, transferring groups other than amino-acyl groups"/>
    <property type="evidence" value="ECO:0007669"/>
    <property type="project" value="InterPro"/>
</dbReference>
<dbReference type="RefSeq" id="WP_003322505.1">
    <property type="nucleotide sequence ID" value="NZ_ALPT02000097.1"/>
</dbReference>
<organism evidence="2 3">
    <name type="scientific">Alkalihalobacillus alcalophilus ATCC 27647 = CGMCC 1.3604</name>
    <dbReference type="NCBI Taxonomy" id="1218173"/>
    <lineage>
        <taxon>Bacteria</taxon>
        <taxon>Bacillati</taxon>
        <taxon>Bacillota</taxon>
        <taxon>Bacilli</taxon>
        <taxon>Bacillales</taxon>
        <taxon>Bacillaceae</taxon>
        <taxon>Alkalihalobacillus</taxon>
    </lineage>
</organism>
<sequence length="152" mass="17780">MLLSLEKMTAEQFDAFFAISTKEYAKEKVRSGNWREDNAQQRAIDALNQLLPYRENTENHYVFSIMKNQNQIGFIWLGKVNDEKGFIYDFFIEEAVRGLGYGKEAMRLIESESKKIGLKKIGLHVFGHNKRAGQIYEELNYQVTNIMMEKEI</sequence>
<dbReference type="InterPro" id="IPR016181">
    <property type="entry name" value="Acyl_CoA_acyltransferase"/>
</dbReference>
<dbReference type="PROSITE" id="PS51186">
    <property type="entry name" value="GNAT"/>
    <property type="match status" value="1"/>
</dbReference>